<accession>A0A1Z1F8T7</accession>
<protein>
    <recommendedName>
        <fullName evidence="1">DUF4142 domain-containing protein</fullName>
    </recommendedName>
</protein>
<dbReference type="AlphaFoldDB" id="A0A1Z1F8T7"/>
<dbReference type="PANTHER" id="PTHR38593:SF1">
    <property type="entry name" value="BLR2558 PROTEIN"/>
    <property type="match status" value="1"/>
</dbReference>
<dbReference type="KEGG" id="cman:A9D14_01960"/>
<dbReference type="STRING" id="450378.GCA_001661675_00389"/>
<name>A0A1Z1F8T7_9SPHN</name>
<dbReference type="PANTHER" id="PTHR38593">
    <property type="entry name" value="BLR2558 PROTEIN"/>
    <property type="match status" value="1"/>
</dbReference>
<dbReference type="EMBL" id="CP019602">
    <property type="protein sequence ID" value="ARU15165.1"/>
    <property type="molecule type" value="Genomic_DNA"/>
</dbReference>
<dbReference type="InterPro" id="IPR012347">
    <property type="entry name" value="Ferritin-like"/>
</dbReference>
<proteinExistence type="predicted"/>
<feature type="domain" description="DUF4142" evidence="1">
    <location>
        <begin position="41"/>
        <end position="178"/>
    </location>
</feature>
<evidence type="ECO:0000259" key="1">
    <source>
        <dbReference type="Pfam" id="PF13628"/>
    </source>
</evidence>
<evidence type="ECO:0000313" key="2">
    <source>
        <dbReference type="EMBL" id="ARU15165.1"/>
    </source>
</evidence>
<dbReference type="OrthoDB" id="8005547at2"/>
<dbReference type="Pfam" id="PF13628">
    <property type="entry name" value="DUF4142"/>
    <property type="match status" value="1"/>
</dbReference>
<dbReference type="RefSeq" id="WP_066842486.1">
    <property type="nucleotide sequence ID" value="NZ_CP019602.1"/>
</dbReference>
<reference evidence="2 3" key="1">
    <citation type="submission" date="2017-01" db="EMBL/GenBank/DDBJ databases">
        <title>Complete genome sequence of esterase-producing bacterium Croceicoccus marinus E4A9.</title>
        <authorList>
            <person name="Wu Y.-H."/>
            <person name="Cheng H."/>
            <person name="Xu L."/>
            <person name="Huo Y.-Y."/>
            <person name="Wang C.-S."/>
            <person name="Xu X.-W."/>
        </authorList>
    </citation>
    <scope>NUCLEOTIDE SEQUENCE [LARGE SCALE GENOMIC DNA]</scope>
    <source>
        <strain evidence="2 3">E4A9</strain>
    </source>
</reference>
<dbReference type="InterPro" id="IPR025419">
    <property type="entry name" value="DUF4142"/>
</dbReference>
<keyword evidence="3" id="KW-1185">Reference proteome</keyword>
<organism evidence="2 3">
    <name type="scientific">Croceicoccus marinus</name>
    <dbReference type="NCBI Taxonomy" id="450378"/>
    <lineage>
        <taxon>Bacteria</taxon>
        <taxon>Pseudomonadati</taxon>
        <taxon>Pseudomonadota</taxon>
        <taxon>Alphaproteobacteria</taxon>
        <taxon>Sphingomonadales</taxon>
        <taxon>Erythrobacteraceae</taxon>
        <taxon>Croceicoccus</taxon>
    </lineage>
</organism>
<evidence type="ECO:0000313" key="3">
    <source>
        <dbReference type="Proteomes" id="UP000195807"/>
    </source>
</evidence>
<sequence>MMTDQDHKHTGLRQTADKLQDTLGGMHGRVKAKTLGSHSGEAFAKNAAIGDIYEITAARMALRRSRSDSVREAARKMIDDHTTATHQLRSAYRMSETAGLPELPTEVDMRRRKMLEHLEAAPDEKFDDTYLDQQVLAHKETVDLMTGYASSGDNWQLRSVAESTAPVVQRHLAMMEKLHATL</sequence>
<gene>
    <name evidence="2" type="ORF">A9D14_01960</name>
</gene>
<dbReference type="Gene3D" id="1.20.1260.10">
    <property type="match status" value="1"/>
</dbReference>
<dbReference type="Proteomes" id="UP000195807">
    <property type="component" value="Chromosome"/>
</dbReference>